<protein>
    <recommendedName>
        <fullName evidence="11">Glycosyltransferase RgtA/B/C/D-like domain-containing protein</fullName>
    </recommendedName>
</protein>
<evidence type="ECO:0000256" key="2">
    <source>
        <dbReference type="ARBA" id="ARBA00022475"/>
    </source>
</evidence>
<evidence type="ECO:0000256" key="4">
    <source>
        <dbReference type="ARBA" id="ARBA00022679"/>
    </source>
</evidence>
<evidence type="ECO:0000256" key="1">
    <source>
        <dbReference type="ARBA" id="ARBA00004651"/>
    </source>
</evidence>
<feature type="transmembrane region" description="Helical" evidence="8">
    <location>
        <begin position="121"/>
        <end position="141"/>
    </location>
</feature>
<reference evidence="9 10" key="1">
    <citation type="journal article" date="2018" name="ACS Chem. Biol.">
        <title>Ketoreductase domain dysfunction expands chemodiversity: malyngamide biosynthesis in the cyanobacterium Okeania hirsuta.</title>
        <authorList>
            <person name="Moss N.A."/>
            <person name="Leao T."/>
            <person name="Rankin M."/>
            <person name="McCullough T.M."/>
            <person name="Qu P."/>
            <person name="Korobeynikov A."/>
            <person name="Smith J.L."/>
            <person name="Gerwick L."/>
            <person name="Gerwick W.H."/>
        </authorList>
    </citation>
    <scope>NUCLEOTIDE SEQUENCE [LARGE SCALE GENOMIC DNA]</scope>
    <source>
        <strain evidence="9 10">PAB10Feb10-1</strain>
    </source>
</reference>
<dbReference type="GO" id="GO:0009103">
    <property type="term" value="P:lipopolysaccharide biosynthetic process"/>
    <property type="evidence" value="ECO:0007669"/>
    <property type="project" value="UniProtKB-ARBA"/>
</dbReference>
<feature type="transmembrane region" description="Helical" evidence="8">
    <location>
        <begin position="148"/>
        <end position="165"/>
    </location>
</feature>
<evidence type="ECO:0000256" key="6">
    <source>
        <dbReference type="ARBA" id="ARBA00022989"/>
    </source>
</evidence>
<dbReference type="Proteomes" id="UP000269154">
    <property type="component" value="Unassembled WGS sequence"/>
</dbReference>
<dbReference type="GO" id="GO:0016763">
    <property type="term" value="F:pentosyltransferase activity"/>
    <property type="evidence" value="ECO:0007669"/>
    <property type="project" value="TreeGrafter"/>
</dbReference>
<dbReference type="PANTHER" id="PTHR33908">
    <property type="entry name" value="MANNOSYLTRANSFERASE YKCB-RELATED"/>
    <property type="match status" value="1"/>
</dbReference>
<feature type="transmembrane region" description="Helical" evidence="8">
    <location>
        <begin position="353"/>
        <end position="371"/>
    </location>
</feature>
<feature type="transmembrane region" description="Helical" evidence="8">
    <location>
        <begin position="226"/>
        <end position="243"/>
    </location>
</feature>
<gene>
    <name evidence="9" type="ORF">D5R40_08815</name>
</gene>
<keyword evidence="2" id="KW-1003">Cell membrane</keyword>
<dbReference type="AlphaFoldDB" id="A0A3N6NR32"/>
<keyword evidence="3" id="KW-0328">Glycosyltransferase</keyword>
<proteinExistence type="predicted"/>
<comment type="caution">
    <text evidence="9">The sequence shown here is derived from an EMBL/GenBank/DDBJ whole genome shotgun (WGS) entry which is preliminary data.</text>
</comment>
<evidence type="ECO:0000256" key="5">
    <source>
        <dbReference type="ARBA" id="ARBA00022692"/>
    </source>
</evidence>
<keyword evidence="10" id="KW-1185">Reference proteome</keyword>
<accession>A0A3N6NR32</accession>
<name>A0A3N6NR32_9CYAN</name>
<keyword evidence="7 8" id="KW-0472">Membrane</keyword>
<feature type="transmembrane region" description="Helical" evidence="8">
    <location>
        <begin position="20"/>
        <end position="40"/>
    </location>
</feature>
<dbReference type="GO" id="GO:0005886">
    <property type="term" value="C:plasma membrane"/>
    <property type="evidence" value="ECO:0007669"/>
    <property type="project" value="UniProtKB-SubCell"/>
</dbReference>
<sequence length="560" mass="64779">MLPKVFEQLGKLFNKSYIKLGAILALITLIGLSTVNHHGISVDEHLYLKIVQWNWEFIQEGKTIPSDLKFYGIVFDKVAEIIFQVKHWLETHLFSRPPLEPYLSAVDSEILVLDRFLTKHVFTFCVSLISYLSVAGGITLLYGKKWAWLAPLMLALFPRFWGHSFFNPRDIPFAALFSLCIYLGAYIVEEIKQNSNSPFFLGIQRTSIRAIGYGILVGLLSGIRTGGFMMLGFVGLVSLILIPRNNIGKFLKFYLVNYVLMTVSWAIALFCVTPSSWSNPFRWFWDAISYFSQHEWPGSVLFKGEFIKGSELPWDYLPTWFLITTPSIFLFYFLLGLIGLTRKYHQFSDRQKAYILLVILQIFLLPMIAIIKSSTIYDGLRHFLFVIPGMAIVTTIGFIWSYQQISQPRFKRWLVGVTLLGVLIILFDMVTIHPYEYIYFNRVFGGLQAAHRQYETDYWALSMRNGIEWINQNGKKGAIIAVPRLWSLYSAKPFATSDFTVIDQNELKKMKLEQPDYYLYFYRFKYEENFPSCDPVYSVTRKGVPLTTVKDCTANTDESY</sequence>
<dbReference type="InterPro" id="IPR050297">
    <property type="entry name" value="LipidA_mod_glycosyltrf_83"/>
</dbReference>
<keyword evidence="6 8" id="KW-1133">Transmembrane helix</keyword>
<evidence type="ECO:0000256" key="3">
    <source>
        <dbReference type="ARBA" id="ARBA00022676"/>
    </source>
</evidence>
<feature type="transmembrane region" description="Helical" evidence="8">
    <location>
        <begin position="255"/>
        <end position="277"/>
    </location>
</feature>
<feature type="transmembrane region" description="Helical" evidence="8">
    <location>
        <begin position="413"/>
        <end position="432"/>
    </location>
</feature>
<feature type="transmembrane region" description="Helical" evidence="8">
    <location>
        <begin position="383"/>
        <end position="401"/>
    </location>
</feature>
<feature type="transmembrane region" description="Helical" evidence="8">
    <location>
        <begin position="320"/>
        <end position="341"/>
    </location>
</feature>
<evidence type="ECO:0000313" key="10">
    <source>
        <dbReference type="Proteomes" id="UP000269154"/>
    </source>
</evidence>
<feature type="transmembrane region" description="Helical" evidence="8">
    <location>
        <begin position="171"/>
        <end position="188"/>
    </location>
</feature>
<dbReference type="PANTHER" id="PTHR33908:SF11">
    <property type="entry name" value="MEMBRANE PROTEIN"/>
    <property type="match status" value="1"/>
</dbReference>
<evidence type="ECO:0000256" key="8">
    <source>
        <dbReference type="SAM" id="Phobius"/>
    </source>
</evidence>
<dbReference type="EMBL" id="RCBY01000035">
    <property type="protein sequence ID" value="RQH47513.1"/>
    <property type="molecule type" value="Genomic_DNA"/>
</dbReference>
<keyword evidence="4" id="KW-0808">Transferase</keyword>
<evidence type="ECO:0000313" key="9">
    <source>
        <dbReference type="EMBL" id="RQH47513.1"/>
    </source>
</evidence>
<keyword evidence="5 8" id="KW-0812">Transmembrane</keyword>
<evidence type="ECO:0008006" key="11">
    <source>
        <dbReference type="Google" id="ProtNLM"/>
    </source>
</evidence>
<comment type="subcellular location">
    <subcellularLocation>
        <location evidence="1">Cell membrane</location>
        <topology evidence="1">Multi-pass membrane protein</topology>
    </subcellularLocation>
</comment>
<evidence type="ECO:0000256" key="7">
    <source>
        <dbReference type="ARBA" id="ARBA00023136"/>
    </source>
</evidence>
<organism evidence="9 10">
    <name type="scientific">Okeania hirsuta</name>
    <dbReference type="NCBI Taxonomy" id="1458930"/>
    <lineage>
        <taxon>Bacteria</taxon>
        <taxon>Bacillati</taxon>
        <taxon>Cyanobacteriota</taxon>
        <taxon>Cyanophyceae</taxon>
        <taxon>Oscillatoriophycideae</taxon>
        <taxon>Oscillatoriales</taxon>
        <taxon>Microcoleaceae</taxon>
        <taxon>Okeania</taxon>
    </lineage>
</organism>